<keyword evidence="1" id="KW-0812">Transmembrane</keyword>
<gene>
    <name evidence="2" type="ORF">ACFOOG_04450</name>
</gene>
<feature type="transmembrane region" description="Helical" evidence="1">
    <location>
        <begin position="31"/>
        <end position="50"/>
    </location>
</feature>
<proteinExistence type="predicted"/>
<dbReference type="EMBL" id="JBHRYR010000002">
    <property type="protein sequence ID" value="MFC3852080.1"/>
    <property type="molecule type" value="Genomic_DNA"/>
</dbReference>
<keyword evidence="3" id="KW-1185">Reference proteome</keyword>
<keyword evidence="1" id="KW-1133">Transmembrane helix</keyword>
<sequence length="94" mass="10644">MTLIAYAVLLLVLIATPALWTRWWHFNRFAAYSWTFMVLMACMGIVYLGFGTLDWVRVFGLFVLMAAMTAARHYYGRKRDAELQAGKASAGDEG</sequence>
<feature type="transmembrane region" description="Helical" evidence="1">
    <location>
        <begin position="56"/>
        <end position="75"/>
    </location>
</feature>
<name>A0ABV7ZV52_9GAMM</name>
<accession>A0ABV7ZV52</accession>
<evidence type="ECO:0000313" key="2">
    <source>
        <dbReference type="EMBL" id="MFC3852080.1"/>
    </source>
</evidence>
<comment type="caution">
    <text evidence="2">The sequence shown here is derived from an EMBL/GenBank/DDBJ whole genome shotgun (WGS) entry which is preliminary data.</text>
</comment>
<keyword evidence="1" id="KW-0472">Membrane</keyword>
<reference evidence="3" key="1">
    <citation type="journal article" date="2019" name="Int. J. Syst. Evol. Microbiol.">
        <title>The Global Catalogue of Microorganisms (GCM) 10K type strain sequencing project: providing services to taxonomists for standard genome sequencing and annotation.</title>
        <authorList>
            <consortium name="The Broad Institute Genomics Platform"/>
            <consortium name="The Broad Institute Genome Sequencing Center for Infectious Disease"/>
            <person name="Wu L."/>
            <person name="Ma J."/>
        </authorList>
    </citation>
    <scope>NUCLEOTIDE SEQUENCE [LARGE SCALE GENOMIC DNA]</scope>
    <source>
        <strain evidence="3">IBRC 10765</strain>
    </source>
</reference>
<feature type="transmembrane region" description="Helical" evidence="1">
    <location>
        <begin position="6"/>
        <end position="24"/>
    </location>
</feature>
<evidence type="ECO:0000313" key="3">
    <source>
        <dbReference type="Proteomes" id="UP001595617"/>
    </source>
</evidence>
<dbReference type="Proteomes" id="UP001595617">
    <property type="component" value="Unassembled WGS sequence"/>
</dbReference>
<evidence type="ECO:0000256" key="1">
    <source>
        <dbReference type="SAM" id="Phobius"/>
    </source>
</evidence>
<protein>
    <submittedName>
        <fullName evidence="2">Uncharacterized protein</fullName>
    </submittedName>
</protein>
<organism evidence="2 3">
    <name type="scientific">Saccharospirillum mangrovi</name>
    <dbReference type="NCBI Taxonomy" id="2161747"/>
    <lineage>
        <taxon>Bacteria</taxon>
        <taxon>Pseudomonadati</taxon>
        <taxon>Pseudomonadota</taxon>
        <taxon>Gammaproteobacteria</taxon>
        <taxon>Oceanospirillales</taxon>
        <taxon>Saccharospirillaceae</taxon>
        <taxon>Saccharospirillum</taxon>
    </lineage>
</organism>
<dbReference type="RefSeq" id="WP_380693807.1">
    <property type="nucleotide sequence ID" value="NZ_JBHRYR010000002.1"/>
</dbReference>